<dbReference type="HOGENOM" id="CLU_512190_0_0_1"/>
<proteinExistence type="inferred from homology"/>
<accession>B4R314</accession>
<evidence type="ECO:0000256" key="3">
    <source>
        <dbReference type="ARBA" id="ARBA00022574"/>
    </source>
</evidence>
<dbReference type="SUPFAM" id="SSF50978">
    <property type="entry name" value="WD40 repeat-like"/>
    <property type="match status" value="1"/>
</dbReference>
<dbReference type="PhylomeDB" id="B4R314"/>
<evidence type="ECO:0000256" key="2">
    <source>
        <dbReference type="ARBA" id="ARBA00022448"/>
    </source>
</evidence>
<dbReference type="EMBL" id="CM000366">
    <property type="protein sequence ID" value="EDX16868.1"/>
    <property type="molecule type" value="Genomic_DNA"/>
</dbReference>
<dbReference type="InterPro" id="IPR028934">
    <property type="entry name" value="Vps26-related"/>
</dbReference>
<dbReference type="OrthoDB" id="3821113at2759"/>
<dbReference type="SMR" id="B4R314"/>
<organism evidence="8 9">
    <name type="scientific">Drosophila simulans</name>
    <name type="common">Fruit fly</name>
    <dbReference type="NCBI Taxonomy" id="7240"/>
    <lineage>
        <taxon>Eukaryota</taxon>
        <taxon>Metazoa</taxon>
        <taxon>Ecdysozoa</taxon>
        <taxon>Arthropoda</taxon>
        <taxon>Hexapoda</taxon>
        <taxon>Insecta</taxon>
        <taxon>Pterygota</taxon>
        <taxon>Neoptera</taxon>
        <taxon>Endopterygota</taxon>
        <taxon>Diptera</taxon>
        <taxon>Brachycera</taxon>
        <taxon>Muscomorpha</taxon>
        <taxon>Ephydroidea</taxon>
        <taxon>Drosophilidae</taxon>
        <taxon>Drosophila</taxon>
        <taxon>Sophophora</taxon>
    </lineage>
</organism>
<dbReference type="GO" id="GO:0030904">
    <property type="term" value="C:retromer complex"/>
    <property type="evidence" value="ECO:0007669"/>
    <property type="project" value="EnsemblMetazoa"/>
</dbReference>
<evidence type="ECO:0000256" key="7">
    <source>
        <dbReference type="SAM" id="MobiDB-lite"/>
    </source>
</evidence>
<dbReference type="GO" id="GO:0030111">
    <property type="term" value="P:regulation of Wnt signaling pathway"/>
    <property type="evidence" value="ECO:0007669"/>
    <property type="project" value="EnsemblMetazoa"/>
</dbReference>
<comment type="similarity">
    <text evidence="1">Belongs to the VPS26 family.</text>
</comment>
<gene>
    <name evidence="8" type="primary">Dsim\GD16574</name>
    <name evidence="8" type="ORF">Dsim_GD16574</name>
</gene>
<dbReference type="Pfam" id="PF00400">
    <property type="entry name" value="WD40"/>
    <property type="match status" value="1"/>
</dbReference>
<dbReference type="InterPro" id="IPR014752">
    <property type="entry name" value="Arrestin-like_C"/>
</dbReference>
<dbReference type="Proteomes" id="UP000000304">
    <property type="component" value="Chromosome X"/>
</dbReference>
<keyword evidence="9" id="KW-1185">Reference proteome</keyword>
<evidence type="ECO:0000256" key="1">
    <source>
        <dbReference type="ARBA" id="ARBA00009100"/>
    </source>
</evidence>
<feature type="region of interest" description="Disordered" evidence="7">
    <location>
        <begin position="513"/>
        <end position="532"/>
    </location>
</feature>
<dbReference type="Gene3D" id="2.60.40.640">
    <property type="match status" value="2"/>
</dbReference>
<keyword evidence="3 6" id="KW-0853">WD repeat</keyword>
<dbReference type="InterPro" id="IPR001680">
    <property type="entry name" value="WD40_rpt"/>
</dbReference>
<feature type="compositionally biased region" description="Acidic residues" evidence="7">
    <location>
        <begin position="442"/>
        <end position="456"/>
    </location>
</feature>
<keyword evidence="5" id="KW-0653">Protein transport</keyword>
<dbReference type="Gene3D" id="2.130.10.10">
    <property type="entry name" value="YVTN repeat-like/Quinoprotein amine dehydrogenase"/>
    <property type="match status" value="1"/>
</dbReference>
<protein>
    <submittedName>
        <fullName evidence="8">GD16574</fullName>
    </submittedName>
</protein>
<dbReference type="FunFam" id="2.60.40.640:FF:000001">
    <property type="entry name" value="Vacuolar protein sorting-associated protein 26A"/>
    <property type="match status" value="1"/>
</dbReference>
<dbReference type="GO" id="GO:0099638">
    <property type="term" value="P:endosome to plasma membrane protein transport"/>
    <property type="evidence" value="ECO:0007669"/>
    <property type="project" value="EnsemblMetazoa"/>
</dbReference>
<evidence type="ECO:0000256" key="6">
    <source>
        <dbReference type="PROSITE-ProRule" id="PRU00221"/>
    </source>
</evidence>
<feature type="repeat" description="WD" evidence="6">
    <location>
        <begin position="297"/>
        <end position="331"/>
    </location>
</feature>
<reference evidence="8 9" key="1">
    <citation type="journal article" date="2007" name="Nature">
        <title>Evolution of genes and genomes on the Drosophila phylogeny.</title>
        <authorList>
            <consortium name="Drosophila 12 Genomes Consortium"/>
            <person name="Clark A.G."/>
            <person name="Eisen M.B."/>
            <person name="Smith D.R."/>
            <person name="Bergman C.M."/>
            <person name="Oliver B."/>
            <person name="Markow T.A."/>
            <person name="Kaufman T.C."/>
            <person name="Kellis M."/>
            <person name="Gelbart W."/>
            <person name="Iyer V.N."/>
            <person name="Pollard D.A."/>
            <person name="Sackton T.B."/>
            <person name="Larracuente A.M."/>
            <person name="Singh N.D."/>
            <person name="Abad J.P."/>
            <person name="Abt D.N."/>
            <person name="Adryan B."/>
            <person name="Aguade M."/>
            <person name="Akashi H."/>
            <person name="Anderson W.W."/>
            <person name="Aquadro C.F."/>
            <person name="Ardell D.H."/>
            <person name="Arguello R."/>
            <person name="Artieri C.G."/>
            <person name="Barbash D.A."/>
            <person name="Barker D."/>
            <person name="Barsanti P."/>
            <person name="Batterham P."/>
            <person name="Batzoglou S."/>
            <person name="Begun D."/>
            <person name="Bhutkar A."/>
            <person name="Blanco E."/>
            <person name="Bosak S.A."/>
            <person name="Bradley R.K."/>
            <person name="Brand A.D."/>
            <person name="Brent M.R."/>
            <person name="Brooks A.N."/>
            <person name="Brown R.H."/>
            <person name="Butlin R.K."/>
            <person name="Caggese C."/>
            <person name="Calvi B.R."/>
            <person name="Bernardo de Carvalho A."/>
            <person name="Caspi A."/>
            <person name="Castrezana S."/>
            <person name="Celniker S.E."/>
            <person name="Chang J.L."/>
            <person name="Chapple C."/>
            <person name="Chatterji S."/>
            <person name="Chinwalla A."/>
            <person name="Civetta A."/>
            <person name="Clifton S.W."/>
            <person name="Comeron J.M."/>
            <person name="Costello J.C."/>
            <person name="Coyne J.A."/>
            <person name="Daub J."/>
            <person name="David R.G."/>
            <person name="Delcher A.L."/>
            <person name="Delehaunty K."/>
            <person name="Do C.B."/>
            <person name="Ebling H."/>
            <person name="Edwards K."/>
            <person name="Eickbush T."/>
            <person name="Evans J.D."/>
            <person name="Filipski A."/>
            <person name="Findeiss S."/>
            <person name="Freyhult E."/>
            <person name="Fulton L."/>
            <person name="Fulton R."/>
            <person name="Garcia A.C."/>
            <person name="Gardiner A."/>
            <person name="Garfield D.A."/>
            <person name="Garvin B.E."/>
            <person name="Gibson G."/>
            <person name="Gilbert D."/>
            <person name="Gnerre S."/>
            <person name="Godfrey J."/>
            <person name="Good R."/>
            <person name="Gotea V."/>
            <person name="Gravely B."/>
            <person name="Greenberg A.J."/>
            <person name="Griffiths-Jones S."/>
            <person name="Gross S."/>
            <person name="Guigo R."/>
            <person name="Gustafson E.A."/>
            <person name="Haerty W."/>
            <person name="Hahn M.W."/>
            <person name="Halligan D.L."/>
            <person name="Halpern A.L."/>
            <person name="Halter G.M."/>
            <person name="Han M.V."/>
            <person name="Heger A."/>
            <person name="Hillier L."/>
            <person name="Hinrichs A.S."/>
            <person name="Holmes I."/>
            <person name="Hoskins R.A."/>
            <person name="Hubisz M.J."/>
            <person name="Hultmark D."/>
            <person name="Huntley M.A."/>
            <person name="Jaffe D.B."/>
            <person name="Jagadeeshan S."/>
            <person name="Jeck W.R."/>
            <person name="Johnson J."/>
            <person name="Jones C.D."/>
            <person name="Jordan W.C."/>
            <person name="Karpen G.H."/>
            <person name="Kataoka E."/>
            <person name="Keightley P.D."/>
            <person name="Kheradpour P."/>
            <person name="Kirkness E.F."/>
            <person name="Koerich L.B."/>
            <person name="Kristiansen K."/>
            <person name="Kudrna D."/>
            <person name="Kulathinal R.J."/>
            <person name="Kumar S."/>
            <person name="Kwok R."/>
            <person name="Lander E."/>
            <person name="Langley C.H."/>
            <person name="Lapoint R."/>
            <person name="Lazzaro B.P."/>
            <person name="Lee S.J."/>
            <person name="Levesque L."/>
            <person name="Li R."/>
            <person name="Lin C.F."/>
            <person name="Lin M.F."/>
            <person name="Lindblad-Toh K."/>
            <person name="Llopart A."/>
            <person name="Long M."/>
            <person name="Low L."/>
            <person name="Lozovsky E."/>
            <person name="Lu J."/>
            <person name="Luo M."/>
            <person name="Machado C.A."/>
            <person name="Makalowski W."/>
            <person name="Marzo M."/>
            <person name="Matsuda M."/>
            <person name="Matzkin L."/>
            <person name="McAllister B."/>
            <person name="McBride C.S."/>
            <person name="McKernan B."/>
            <person name="McKernan K."/>
            <person name="Mendez-Lago M."/>
            <person name="Minx P."/>
            <person name="Mollenhauer M.U."/>
            <person name="Montooth K."/>
            <person name="Mount S.M."/>
            <person name="Mu X."/>
            <person name="Myers E."/>
            <person name="Negre B."/>
            <person name="Newfeld S."/>
            <person name="Nielsen R."/>
            <person name="Noor M.A."/>
            <person name="O'Grady P."/>
            <person name="Pachter L."/>
            <person name="Papaceit M."/>
            <person name="Parisi M.J."/>
            <person name="Parisi M."/>
            <person name="Parts L."/>
            <person name="Pedersen J.S."/>
            <person name="Pesole G."/>
            <person name="Phillippy A.M."/>
            <person name="Ponting C.P."/>
            <person name="Pop M."/>
            <person name="Porcelli D."/>
            <person name="Powell J.R."/>
            <person name="Prohaska S."/>
            <person name="Pruitt K."/>
            <person name="Puig M."/>
            <person name="Quesneville H."/>
            <person name="Ram K.R."/>
            <person name="Rand D."/>
            <person name="Rasmussen M.D."/>
            <person name="Reed L.K."/>
            <person name="Reenan R."/>
            <person name="Reily A."/>
            <person name="Remington K.A."/>
            <person name="Rieger T.T."/>
            <person name="Ritchie M.G."/>
            <person name="Robin C."/>
            <person name="Rogers Y.H."/>
            <person name="Rohde C."/>
            <person name="Rozas J."/>
            <person name="Rubenfield M.J."/>
            <person name="Ruiz A."/>
            <person name="Russo S."/>
            <person name="Salzberg S.L."/>
            <person name="Sanchez-Gracia A."/>
            <person name="Saranga D.J."/>
            <person name="Sato H."/>
            <person name="Schaeffer S.W."/>
            <person name="Schatz M.C."/>
            <person name="Schlenke T."/>
            <person name="Schwartz R."/>
            <person name="Segarra C."/>
            <person name="Singh R.S."/>
            <person name="Sirot L."/>
            <person name="Sirota M."/>
            <person name="Sisneros N.B."/>
            <person name="Smith C.D."/>
            <person name="Smith T.F."/>
            <person name="Spieth J."/>
            <person name="Stage D.E."/>
            <person name="Stark A."/>
            <person name="Stephan W."/>
            <person name="Strausberg R.L."/>
            <person name="Strempel S."/>
            <person name="Sturgill D."/>
            <person name="Sutton G."/>
            <person name="Sutton G.G."/>
            <person name="Tao W."/>
            <person name="Teichmann S."/>
            <person name="Tobari Y.N."/>
            <person name="Tomimura Y."/>
            <person name="Tsolas J.M."/>
            <person name="Valente V.L."/>
            <person name="Venter E."/>
            <person name="Venter J.C."/>
            <person name="Vicario S."/>
            <person name="Vieira F.G."/>
            <person name="Vilella A.J."/>
            <person name="Villasante A."/>
            <person name="Walenz B."/>
            <person name="Wang J."/>
            <person name="Wasserman M."/>
            <person name="Watts T."/>
            <person name="Wilson D."/>
            <person name="Wilson R.K."/>
            <person name="Wing R.A."/>
            <person name="Wolfner M.F."/>
            <person name="Wong A."/>
            <person name="Wong G.K."/>
            <person name="Wu C.I."/>
            <person name="Wu G."/>
            <person name="Yamamoto D."/>
            <person name="Yang H.P."/>
            <person name="Yang S.P."/>
            <person name="Yorke J.A."/>
            <person name="Yoshida K."/>
            <person name="Zdobnov E."/>
            <person name="Zhang P."/>
            <person name="Zhang Y."/>
            <person name="Zimin A.V."/>
            <person name="Baldwin J."/>
            <person name="Abdouelleil A."/>
            <person name="Abdulkadir J."/>
            <person name="Abebe A."/>
            <person name="Abera B."/>
            <person name="Abreu J."/>
            <person name="Acer S.C."/>
            <person name="Aftuck L."/>
            <person name="Alexander A."/>
            <person name="An P."/>
            <person name="Anderson E."/>
            <person name="Anderson S."/>
            <person name="Arachi H."/>
            <person name="Azer M."/>
            <person name="Bachantsang P."/>
            <person name="Barry A."/>
            <person name="Bayul T."/>
            <person name="Berlin A."/>
            <person name="Bessette D."/>
            <person name="Bloom T."/>
            <person name="Blye J."/>
            <person name="Boguslavskiy L."/>
            <person name="Bonnet C."/>
            <person name="Boukhgalter B."/>
            <person name="Bourzgui I."/>
            <person name="Brown A."/>
            <person name="Cahill P."/>
            <person name="Channer S."/>
            <person name="Cheshatsang Y."/>
            <person name="Chuda L."/>
            <person name="Citroen M."/>
            <person name="Collymore A."/>
            <person name="Cooke P."/>
            <person name="Costello M."/>
            <person name="D'Aco K."/>
            <person name="Daza R."/>
            <person name="De Haan G."/>
            <person name="DeGray S."/>
            <person name="DeMaso C."/>
            <person name="Dhargay N."/>
            <person name="Dooley K."/>
            <person name="Dooley E."/>
            <person name="Doricent M."/>
            <person name="Dorje P."/>
            <person name="Dorjee K."/>
            <person name="Dupes A."/>
            <person name="Elong R."/>
            <person name="Falk J."/>
            <person name="Farina A."/>
            <person name="Faro S."/>
            <person name="Ferguson D."/>
            <person name="Fisher S."/>
            <person name="Foley C.D."/>
            <person name="Franke A."/>
            <person name="Friedrich D."/>
            <person name="Gadbois L."/>
            <person name="Gearin G."/>
            <person name="Gearin C.R."/>
            <person name="Giannoukos G."/>
            <person name="Goode T."/>
            <person name="Graham J."/>
            <person name="Grandbois E."/>
            <person name="Grewal S."/>
            <person name="Gyaltsen K."/>
            <person name="Hafez N."/>
            <person name="Hagos B."/>
            <person name="Hall J."/>
            <person name="Henson C."/>
            <person name="Hollinger A."/>
            <person name="Honan T."/>
            <person name="Huard M.D."/>
            <person name="Hughes L."/>
            <person name="Hurhula B."/>
            <person name="Husby M.E."/>
            <person name="Kamat A."/>
            <person name="Kanga B."/>
            <person name="Kashin S."/>
            <person name="Khazanovich D."/>
            <person name="Kisner P."/>
            <person name="Lance K."/>
            <person name="Lara M."/>
            <person name="Lee W."/>
            <person name="Lennon N."/>
            <person name="Letendre F."/>
            <person name="LeVine R."/>
            <person name="Lipovsky A."/>
            <person name="Liu X."/>
            <person name="Liu J."/>
            <person name="Liu S."/>
            <person name="Lokyitsang T."/>
            <person name="Lokyitsang Y."/>
            <person name="Lubonja R."/>
            <person name="Lui A."/>
            <person name="MacDonald P."/>
            <person name="Magnisalis V."/>
            <person name="Maru K."/>
            <person name="Matthews C."/>
            <person name="McCusker W."/>
            <person name="McDonough S."/>
            <person name="Mehta T."/>
            <person name="Meldrim J."/>
            <person name="Meneus L."/>
            <person name="Mihai O."/>
            <person name="Mihalev A."/>
            <person name="Mihova T."/>
            <person name="Mittelman R."/>
            <person name="Mlenga V."/>
            <person name="Montmayeur A."/>
            <person name="Mulrain L."/>
            <person name="Navidi A."/>
            <person name="Naylor J."/>
            <person name="Negash T."/>
            <person name="Nguyen T."/>
            <person name="Nguyen N."/>
            <person name="Nicol R."/>
            <person name="Norbu C."/>
            <person name="Norbu N."/>
            <person name="Novod N."/>
            <person name="O'Neill B."/>
            <person name="Osman S."/>
            <person name="Markiewicz E."/>
            <person name="Oyono O.L."/>
            <person name="Patti C."/>
            <person name="Phunkhang P."/>
            <person name="Pierre F."/>
            <person name="Priest M."/>
            <person name="Raghuraman S."/>
            <person name="Rege F."/>
            <person name="Reyes R."/>
            <person name="Rise C."/>
            <person name="Rogov P."/>
            <person name="Ross K."/>
            <person name="Ryan E."/>
            <person name="Settipalli S."/>
            <person name="Shea T."/>
            <person name="Sherpa N."/>
            <person name="Shi L."/>
            <person name="Shih D."/>
            <person name="Sparrow T."/>
            <person name="Spaulding J."/>
            <person name="Stalker J."/>
            <person name="Stange-Thomann N."/>
            <person name="Stavropoulos S."/>
            <person name="Stone C."/>
            <person name="Strader C."/>
            <person name="Tesfaye S."/>
            <person name="Thomson T."/>
            <person name="Thoulutsang Y."/>
            <person name="Thoulutsang D."/>
            <person name="Topham K."/>
            <person name="Topping I."/>
            <person name="Tsamla T."/>
            <person name="Vassiliev H."/>
            <person name="Vo A."/>
            <person name="Wangchuk T."/>
            <person name="Wangdi T."/>
            <person name="Weiand M."/>
            <person name="Wilkinson J."/>
            <person name="Wilson A."/>
            <person name="Yadav S."/>
            <person name="Young G."/>
            <person name="Yu Q."/>
            <person name="Zembek L."/>
            <person name="Zhong D."/>
            <person name="Zimmer A."/>
            <person name="Zwirko Z."/>
            <person name="Jaffe D.B."/>
            <person name="Alvarez P."/>
            <person name="Brockman W."/>
            <person name="Butler J."/>
            <person name="Chin C."/>
            <person name="Gnerre S."/>
            <person name="Grabherr M."/>
            <person name="Kleber M."/>
            <person name="Mauceli E."/>
            <person name="MacCallum I."/>
        </authorList>
    </citation>
    <scope>NUCLEOTIDE SEQUENCE [LARGE SCALE GENOMIC DNA]</scope>
    <source>
        <strain evidence="9">white501</strain>
    </source>
</reference>
<dbReference type="PROSITE" id="PS50082">
    <property type="entry name" value="WD_REPEATS_2"/>
    <property type="match status" value="1"/>
</dbReference>
<dbReference type="PANTHER" id="PTHR12233">
    <property type="entry name" value="VACUOLAR PROTEIN SORTING 26 RELATED"/>
    <property type="match status" value="1"/>
</dbReference>
<dbReference type="SMART" id="SM00320">
    <property type="entry name" value="WD40"/>
    <property type="match status" value="2"/>
</dbReference>
<dbReference type="PROSITE" id="PS00678">
    <property type="entry name" value="WD_REPEATS_1"/>
    <property type="match status" value="1"/>
</dbReference>
<keyword evidence="4" id="KW-0677">Repeat</keyword>
<dbReference type="GO" id="GO:0038024">
    <property type="term" value="F:cargo receptor activity"/>
    <property type="evidence" value="ECO:0007669"/>
    <property type="project" value="EnsemblMetazoa"/>
</dbReference>
<feature type="compositionally biased region" description="Basic residues" evidence="7">
    <location>
        <begin position="523"/>
        <end position="532"/>
    </location>
</feature>
<dbReference type="InterPro" id="IPR036322">
    <property type="entry name" value="WD40_repeat_dom_sf"/>
</dbReference>
<evidence type="ECO:0000313" key="9">
    <source>
        <dbReference type="Proteomes" id="UP000000304"/>
    </source>
</evidence>
<evidence type="ECO:0000313" key="8">
    <source>
        <dbReference type="EMBL" id="EDX16868.1"/>
    </source>
</evidence>
<dbReference type="InterPro" id="IPR015943">
    <property type="entry name" value="WD40/YVTN_repeat-like_dom_sf"/>
</dbReference>
<feature type="region of interest" description="Disordered" evidence="7">
    <location>
        <begin position="438"/>
        <end position="482"/>
    </location>
</feature>
<dbReference type="Pfam" id="PF03643">
    <property type="entry name" value="Vps26"/>
    <property type="match status" value="1"/>
</dbReference>
<dbReference type="STRING" id="7240.B4R314"/>
<dbReference type="AlphaFoldDB" id="B4R314"/>
<keyword evidence="2" id="KW-0813">Transport</keyword>
<name>B4R314_DROSI</name>
<evidence type="ECO:0000256" key="5">
    <source>
        <dbReference type="ARBA" id="ARBA00022927"/>
    </source>
</evidence>
<evidence type="ECO:0000256" key="4">
    <source>
        <dbReference type="ARBA" id="ARBA00022737"/>
    </source>
</evidence>
<dbReference type="InterPro" id="IPR019775">
    <property type="entry name" value="WD40_repeat_CS"/>
</dbReference>
<sequence length="532" mass="59896">MNFLGFGQSADIEIVFDGAEHKTAEVKGEDGKVEKMLLFYDGETVSGKVNVTLKKPGSKLEHQGIKIEFIGQIELYYDRGNHHEFKCLAKALARPGDLIQNNSYPFDFPKVEKQFEVYAGSNVRLRYFLRATIVRRISDITKEVDIAVHTLCSYPEMNNPIKMEVGIEDCLHIEFEYNKSKYHLRDTIIGKIYFLLVRIKIRIYSGIGGIRSYLYTVSLDRCCKVYDLCGGVLLLSVVFPVALHSVIVSKMETRVYVGSSDGKVFVFHMENAPRMKEYHLEEEEIQAFVGHTSGKAITCLALNISATTLVSGGEDNQVCVWDVGSRQLIKSLSQKGPVTNLHIRLLSPAIFLPEHKQPQMFADSLKRMISPWDENDCIELFDPDYSGGRKTPELDYTQSHPGTDEEIILKLIVSMSSGKNEDDDEIEAETKATNVEPAAEVVDSEVEDEEPEDEPMETTTKEAKSENSYAEYKPGSAQTSDERVQKLLAENACLKAQSKRMFQIAFKYIASSDTGQGEIAEKTKRKKALETQ</sequence>